<feature type="region of interest" description="Disordered" evidence="1">
    <location>
        <begin position="1"/>
        <end position="36"/>
    </location>
</feature>
<dbReference type="Proteomes" id="UP001153076">
    <property type="component" value="Unassembled WGS sequence"/>
</dbReference>
<gene>
    <name evidence="2" type="ORF">Cgig2_027314</name>
</gene>
<reference evidence="2" key="1">
    <citation type="submission" date="2022-04" db="EMBL/GenBank/DDBJ databases">
        <title>Carnegiea gigantea Genome sequencing and assembly v2.</title>
        <authorList>
            <person name="Copetti D."/>
            <person name="Sanderson M.J."/>
            <person name="Burquez A."/>
            <person name="Wojciechowski M.F."/>
        </authorList>
    </citation>
    <scope>NUCLEOTIDE SEQUENCE</scope>
    <source>
        <strain evidence="2">SGP5-SGP5p</strain>
        <tissue evidence="2">Aerial part</tissue>
    </source>
</reference>
<evidence type="ECO:0000256" key="1">
    <source>
        <dbReference type="SAM" id="MobiDB-lite"/>
    </source>
</evidence>
<comment type="caution">
    <text evidence="2">The sequence shown here is derived from an EMBL/GenBank/DDBJ whole genome shotgun (WGS) entry which is preliminary data.</text>
</comment>
<feature type="compositionally biased region" description="Acidic residues" evidence="1">
    <location>
        <begin position="24"/>
        <end position="36"/>
    </location>
</feature>
<name>A0A9Q1GRQ8_9CARY</name>
<keyword evidence="3" id="KW-1185">Reference proteome</keyword>
<sequence length="202" mass="23218">MSFSPVMVASGSQPNRKDYNVASDLEEDMGDSDEANEDVSNELRKVNFLLQVFILALESIEVKVLTKLREYPGVATKAVKALDFLFNVMEYIKREKDAYYFITFDNDDVCRYLKVIGFGDFTTSSKSTPKITRDDRWGKWGVFLKGASYRDVEIRFLNSPSTISKYHNQVLQALVKLSIDNVRPYQSQHQVPPEIAEKSRFF</sequence>
<evidence type="ECO:0000313" key="2">
    <source>
        <dbReference type="EMBL" id="KAJ8424918.1"/>
    </source>
</evidence>
<proteinExistence type="predicted"/>
<dbReference type="AlphaFoldDB" id="A0A9Q1GRQ8"/>
<dbReference type="EMBL" id="JAKOGI010001582">
    <property type="protein sequence ID" value="KAJ8424918.1"/>
    <property type="molecule type" value="Genomic_DNA"/>
</dbReference>
<accession>A0A9Q1GRQ8</accession>
<organism evidence="2 3">
    <name type="scientific">Carnegiea gigantea</name>
    <dbReference type="NCBI Taxonomy" id="171969"/>
    <lineage>
        <taxon>Eukaryota</taxon>
        <taxon>Viridiplantae</taxon>
        <taxon>Streptophyta</taxon>
        <taxon>Embryophyta</taxon>
        <taxon>Tracheophyta</taxon>
        <taxon>Spermatophyta</taxon>
        <taxon>Magnoliopsida</taxon>
        <taxon>eudicotyledons</taxon>
        <taxon>Gunneridae</taxon>
        <taxon>Pentapetalae</taxon>
        <taxon>Caryophyllales</taxon>
        <taxon>Cactineae</taxon>
        <taxon>Cactaceae</taxon>
        <taxon>Cactoideae</taxon>
        <taxon>Echinocereeae</taxon>
        <taxon>Carnegiea</taxon>
    </lineage>
</organism>
<evidence type="ECO:0000313" key="3">
    <source>
        <dbReference type="Proteomes" id="UP001153076"/>
    </source>
</evidence>
<protein>
    <submittedName>
        <fullName evidence="2">Uncharacterized protein</fullName>
    </submittedName>
</protein>